<feature type="region of interest" description="Disordered" evidence="1">
    <location>
        <begin position="350"/>
        <end position="420"/>
    </location>
</feature>
<dbReference type="KEGG" id="smo:SELMODRAFT_442688"/>
<feature type="region of interest" description="Disordered" evidence="1">
    <location>
        <begin position="472"/>
        <end position="536"/>
    </location>
</feature>
<organism evidence="5">
    <name type="scientific">Selaginella moellendorffii</name>
    <name type="common">Spikemoss</name>
    <dbReference type="NCBI Taxonomy" id="88036"/>
    <lineage>
        <taxon>Eukaryota</taxon>
        <taxon>Viridiplantae</taxon>
        <taxon>Streptophyta</taxon>
        <taxon>Embryophyta</taxon>
        <taxon>Tracheophyta</taxon>
        <taxon>Lycopodiopsida</taxon>
        <taxon>Selaginellales</taxon>
        <taxon>Selaginellaceae</taxon>
        <taxon>Selaginella</taxon>
    </lineage>
</organism>
<dbReference type="InParanoid" id="D8RVC1"/>
<dbReference type="PANTHER" id="PTHR47184:SF3">
    <property type="entry name" value="PHOSPHATIDYLINOSITOL 3-AND 4-KINASE FAMILY PROTEIN-RELATED"/>
    <property type="match status" value="1"/>
</dbReference>
<dbReference type="Pfam" id="PF12295">
    <property type="entry name" value="Symplekin_C"/>
    <property type="match status" value="1"/>
</dbReference>
<evidence type="ECO:0000256" key="1">
    <source>
        <dbReference type="SAM" id="MobiDB-lite"/>
    </source>
</evidence>
<dbReference type="Gramene" id="EFJ23751">
    <property type="protein sequence ID" value="EFJ23751"/>
    <property type="gene ID" value="SELMODRAFT_442688"/>
</dbReference>
<dbReference type="SUPFAM" id="SSF48371">
    <property type="entry name" value="ARM repeat"/>
    <property type="match status" value="1"/>
</dbReference>
<dbReference type="FunCoup" id="D8RVC1">
    <property type="interactions" value="4117"/>
</dbReference>
<keyword evidence="5" id="KW-1185">Reference proteome</keyword>
<evidence type="ECO:0008006" key="6">
    <source>
        <dbReference type="Google" id="ProtNLM"/>
    </source>
</evidence>
<feature type="compositionally biased region" description="Basic and acidic residues" evidence="1">
    <location>
        <begin position="498"/>
        <end position="518"/>
    </location>
</feature>
<dbReference type="Proteomes" id="UP000001514">
    <property type="component" value="Unassembled WGS sequence"/>
</dbReference>
<dbReference type="InterPro" id="IPR032460">
    <property type="entry name" value="Symplekin/Pta1_N"/>
</dbReference>
<reference evidence="4 5" key="1">
    <citation type="journal article" date="2011" name="Science">
        <title>The Selaginella genome identifies genetic changes associated with the evolution of vascular plants.</title>
        <authorList>
            <person name="Banks J.A."/>
            <person name="Nishiyama T."/>
            <person name="Hasebe M."/>
            <person name="Bowman J.L."/>
            <person name="Gribskov M."/>
            <person name="dePamphilis C."/>
            <person name="Albert V.A."/>
            <person name="Aono N."/>
            <person name="Aoyama T."/>
            <person name="Ambrose B.A."/>
            <person name="Ashton N.W."/>
            <person name="Axtell M.J."/>
            <person name="Barker E."/>
            <person name="Barker M.S."/>
            <person name="Bennetzen J.L."/>
            <person name="Bonawitz N.D."/>
            <person name="Chapple C."/>
            <person name="Cheng C."/>
            <person name="Correa L.G."/>
            <person name="Dacre M."/>
            <person name="DeBarry J."/>
            <person name="Dreyer I."/>
            <person name="Elias M."/>
            <person name="Engstrom E.M."/>
            <person name="Estelle M."/>
            <person name="Feng L."/>
            <person name="Finet C."/>
            <person name="Floyd S.K."/>
            <person name="Frommer W.B."/>
            <person name="Fujita T."/>
            <person name="Gramzow L."/>
            <person name="Gutensohn M."/>
            <person name="Harholt J."/>
            <person name="Hattori M."/>
            <person name="Heyl A."/>
            <person name="Hirai T."/>
            <person name="Hiwatashi Y."/>
            <person name="Ishikawa M."/>
            <person name="Iwata M."/>
            <person name="Karol K.G."/>
            <person name="Koehler B."/>
            <person name="Kolukisaoglu U."/>
            <person name="Kubo M."/>
            <person name="Kurata T."/>
            <person name="Lalonde S."/>
            <person name="Li K."/>
            <person name="Li Y."/>
            <person name="Litt A."/>
            <person name="Lyons E."/>
            <person name="Manning G."/>
            <person name="Maruyama T."/>
            <person name="Michael T.P."/>
            <person name="Mikami K."/>
            <person name="Miyazaki S."/>
            <person name="Morinaga S."/>
            <person name="Murata T."/>
            <person name="Mueller-Roeber B."/>
            <person name="Nelson D.R."/>
            <person name="Obara M."/>
            <person name="Oguri Y."/>
            <person name="Olmstead R.G."/>
            <person name="Onodera N."/>
            <person name="Petersen B.L."/>
            <person name="Pils B."/>
            <person name="Prigge M."/>
            <person name="Rensing S.A."/>
            <person name="Riano-Pachon D.M."/>
            <person name="Roberts A.W."/>
            <person name="Sato Y."/>
            <person name="Scheller H.V."/>
            <person name="Schulz B."/>
            <person name="Schulz C."/>
            <person name="Shakirov E.V."/>
            <person name="Shibagaki N."/>
            <person name="Shinohara N."/>
            <person name="Shippen D.E."/>
            <person name="Soerensen I."/>
            <person name="Sotooka R."/>
            <person name="Sugimoto N."/>
            <person name="Sugita M."/>
            <person name="Sumikawa N."/>
            <person name="Tanurdzic M."/>
            <person name="Theissen G."/>
            <person name="Ulvskov P."/>
            <person name="Wakazuki S."/>
            <person name="Weng J.K."/>
            <person name="Willats W.W."/>
            <person name="Wipf D."/>
            <person name="Wolf P.G."/>
            <person name="Yang L."/>
            <person name="Zimmer A.D."/>
            <person name="Zhu Q."/>
            <person name="Mitros T."/>
            <person name="Hellsten U."/>
            <person name="Loque D."/>
            <person name="Otillar R."/>
            <person name="Salamov A."/>
            <person name="Schmutz J."/>
            <person name="Shapiro H."/>
            <person name="Lindquist E."/>
            <person name="Lucas S."/>
            <person name="Rokhsar D."/>
            <person name="Grigoriev I.V."/>
        </authorList>
    </citation>
    <scope>NUCLEOTIDE SEQUENCE [LARGE SCALE GENOMIC DNA]</scope>
</reference>
<evidence type="ECO:0000259" key="2">
    <source>
        <dbReference type="Pfam" id="PF11935"/>
    </source>
</evidence>
<dbReference type="AlphaFoldDB" id="D8RVC1"/>
<feature type="domain" description="Symplekin/Pta1 N-terminal" evidence="2">
    <location>
        <begin position="111"/>
        <end position="342"/>
    </location>
</feature>
<feature type="compositionally biased region" description="Basic and acidic residues" evidence="1">
    <location>
        <begin position="350"/>
        <end position="379"/>
    </location>
</feature>
<dbReference type="Gene3D" id="1.25.10.10">
    <property type="entry name" value="Leucine-rich Repeat Variant"/>
    <property type="match status" value="1"/>
</dbReference>
<feature type="domain" description="Symplekin C-terminal" evidence="3">
    <location>
        <begin position="935"/>
        <end position="1112"/>
    </location>
</feature>
<feature type="compositionally biased region" description="Pro residues" evidence="1">
    <location>
        <begin position="482"/>
        <end position="493"/>
    </location>
</feature>
<dbReference type="OMA" id="RQVWKMD"/>
<evidence type="ECO:0000313" key="5">
    <source>
        <dbReference type="Proteomes" id="UP000001514"/>
    </source>
</evidence>
<dbReference type="eggNOG" id="KOG1895">
    <property type="taxonomic scope" value="Eukaryota"/>
</dbReference>
<sequence length="1167" mass="128026">MAVPPEARERAVALLHDAQLHPDAAAKLDSLRELRELALHREPRLLPELLPVLLELRNDRASAIRNFLVERGSQCRVIFLAPRIIEEVGLRQVEYVPVMMPVLLTLLRGEPAFARRAITAGTNLFRHTLEYVLLKGIYTRQVDKFMQDSWISVLQFKEFVYPFAQQHGNDGVRLHAVKFIETVILLFTPDPSGPSQPPLPDRLDGTSKGINVSWIVSGHPLLDATAMGQEASKSLGLLLNQLRQPDVSALPGPVAIVIVNSGFLFGKGMSSLAAIAKRRPSFYGRILPVLLSLGPSCEAIKGGQVASVVTALKNAFVQLLKCTYPAAAPWRDRLTSALRQMNAGDVADLAVERSSRGGERESRESSSRSNREERQDPRNKRPPPQENGNDEESYGKRLRTTPPPPVQQHFHPDASGYANGAGLPPIQQMIQMFEALAAKGEIASIDLLMSRLPPDTLADVVIVNMQNLPPSVPADFMDKPQLLPPPPPPPPIEPVAMDGRRDPRRDPRRMDPRMDPRRLPSPGPPMVMPKQEDLQQPGVPPVFRTVKAEPVSPPVMNSRDPRASLKATSVKMEPTFTHVKSEPDEDMGIRTISTMYGALYPSSDALDDRQEAGTSGAGLSSFLPVSAEALNTLQKHILADYANHMGHELALHVFYELYLMHIAGGDSIEKYENFFVSLSQGLKDSLPPSDKSLSKLLCEIPLFPEGAFALLESLCNPINEPNGDRVTQGLSALWSLILQRPAVRERCLNMALECAVHEVDDARTKAIRLVANKLYPVTFISQKIEEFATKMLLSVVNVGGHNVDSEAQERSTLQEVAPGDQEANAADGGGTKAEAQRCMSLYFALCTKKHALLGELFNVYDRAPKPVKQAIHRQIPVLVRTVGQSSPELLSIISAPPQGCENLLLQVLHVLTEGTTPSPELIKTIKQLHETRIKDAVFLIPILSSLSKEEVLPIFPRLVDLPPDKFQVALARILQGSAHTGPALTPAEVLIALHGIDQQRDAVPLKKVTEACSACLQQRNVFNQDVLAKVLNQLVEQTPLPKLFMRTVIQAVGTFRSLVGFVMDILLRLVNKQIWKTPQLWVGFLKCASETTPHSFRVLLQLPTAQLENALVKHPTLKTPLAAHASQPSVRSSVPRSSLVLLGVIQDDVTAVEAASAPSSSGNAPQQ</sequence>
<gene>
    <name evidence="4" type="ORF">SELMODRAFT_442688</name>
</gene>
<dbReference type="Pfam" id="PF11935">
    <property type="entry name" value="SYMPK_PTA1_N"/>
    <property type="match status" value="1"/>
</dbReference>
<dbReference type="STRING" id="88036.D8RVC1"/>
<dbReference type="PANTHER" id="PTHR47184">
    <property type="entry name" value="PHOSPHATIDYLINOSITOL 3-AND 4-KINASE FAMILY PROTEIN-RELATED"/>
    <property type="match status" value="1"/>
</dbReference>
<evidence type="ECO:0000259" key="3">
    <source>
        <dbReference type="Pfam" id="PF12295"/>
    </source>
</evidence>
<protein>
    <recommendedName>
        <fullName evidence="6">Symplekin</fullName>
    </recommendedName>
</protein>
<dbReference type="InterPro" id="IPR016024">
    <property type="entry name" value="ARM-type_fold"/>
</dbReference>
<proteinExistence type="predicted"/>
<dbReference type="InterPro" id="IPR011989">
    <property type="entry name" value="ARM-like"/>
</dbReference>
<dbReference type="HOGENOM" id="CLU_004540_1_0_1"/>
<accession>D8RVC1</accession>
<dbReference type="InterPro" id="IPR022075">
    <property type="entry name" value="Symplekin_C"/>
</dbReference>
<evidence type="ECO:0000313" key="4">
    <source>
        <dbReference type="EMBL" id="EFJ23751.1"/>
    </source>
</evidence>
<dbReference type="EMBL" id="GL377591">
    <property type="protein sequence ID" value="EFJ23751.1"/>
    <property type="molecule type" value="Genomic_DNA"/>
</dbReference>
<name>D8RVC1_SELML</name>